<keyword evidence="5" id="KW-1133">Transmembrane helix</keyword>
<keyword evidence="7" id="KW-0961">Cell wall biogenesis/degradation</keyword>
<proteinExistence type="predicted"/>
<evidence type="ECO:0000256" key="7">
    <source>
        <dbReference type="ARBA" id="ARBA00023316"/>
    </source>
</evidence>
<keyword evidence="4" id="KW-0812">Transmembrane</keyword>
<dbReference type="PANTHER" id="PTHR13301">
    <property type="entry name" value="X-BOX TRANSCRIPTION FACTOR-RELATED"/>
    <property type="match status" value="1"/>
</dbReference>
<comment type="subcellular location">
    <subcellularLocation>
        <location evidence="1">Endomembrane system</location>
        <topology evidence="1">Multi-pass membrane protein</topology>
    </subcellularLocation>
</comment>
<evidence type="ECO:0000313" key="9">
    <source>
        <dbReference type="RefSeq" id="XP_027767806.1"/>
    </source>
</evidence>
<dbReference type="Pfam" id="PF03552">
    <property type="entry name" value="Cellulose_synt"/>
    <property type="match status" value="2"/>
</dbReference>
<dbReference type="Gene3D" id="3.90.550.10">
    <property type="entry name" value="Spore Coat Polysaccharide Biosynthesis Protein SpsA, Chain A"/>
    <property type="match status" value="2"/>
</dbReference>
<dbReference type="GeneID" id="107030465"/>
<reference evidence="8" key="1">
    <citation type="journal article" date="2014" name="Nat. Genet.">
        <title>The genome of the stress-tolerant wild tomato species Solanum pennellii.</title>
        <authorList>
            <person name="Bolger A."/>
            <person name="Scossa F."/>
            <person name="Bolger M.E."/>
            <person name="Lanz C."/>
            <person name="Maumus F."/>
            <person name="Tohge T."/>
            <person name="Quesneville H."/>
            <person name="Alseekh S."/>
            <person name="Sorensen I."/>
            <person name="Lichtenstein G."/>
            <person name="Fich E.A."/>
            <person name="Conte M."/>
            <person name="Keller H."/>
            <person name="Schneeberger K."/>
            <person name="Schwacke R."/>
            <person name="Ofner I."/>
            <person name="Vrebalov J."/>
            <person name="Xu Y."/>
            <person name="Osorio S."/>
            <person name="Aflitos S.A."/>
            <person name="Schijlen E."/>
            <person name="Jimenez-Gomez J.M."/>
            <person name="Ryngajllo M."/>
            <person name="Kimura S."/>
            <person name="Kumar R."/>
            <person name="Koenig D."/>
            <person name="Headland L.R."/>
            <person name="Maloof J.N."/>
            <person name="Sinha N."/>
            <person name="van Ham R.C."/>
            <person name="Lankhorst R.K."/>
            <person name="Mao L."/>
            <person name="Vogel A."/>
            <person name="Arsova B."/>
            <person name="Panstruga R."/>
            <person name="Fei Z."/>
            <person name="Rose J.K."/>
            <person name="Zamir D."/>
            <person name="Carrari F."/>
            <person name="Giovannoni J.J."/>
            <person name="Weigel D."/>
            <person name="Usadel B."/>
            <person name="Fernie A.R."/>
        </authorList>
    </citation>
    <scope>NUCLEOTIDE SEQUENCE [LARGE SCALE GENOMIC DNA]</scope>
    <source>
        <strain evidence="8">cv. LA0716</strain>
    </source>
</reference>
<evidence type="ECO:0000256" key="1">
    <source>
        <dbReference type="ARBA" id="ARBA00004127"/>
    </source>
</evidence>
<evidence type="ECO:0000256" key="6">
    <source>
        <dbReference type="ARBA" id="ARBA00023136"/>
    </source>
</evidence>
<evidence type="ECO:0000256" key="2">
    <source>
        <dbReference type="ARBA" id="ARBA00022676"/>
    </source>
</evidence>
<dbReference type="Proteomes" id="UP000694930">
    <property type="component" value="Chromosome 9"/>
</dbReference>
<organism evidence="8 9">
    <name type="scientific">Solanum pennellii</name>
    <name type="common">Tomato</name>
    <name type="synonym">Lycopersicon pennellii</name>
    <dbReference type="NCBI Taxonomy" id="28526"/>
    <lineage>
        <taxon>Eukaryota</taxon>
        <taxon>Viridiplantae</taxon>
        <taxon>Streptophyta</taxon>
        <taxon>Embryophyta</taxon>
        <taxon>Tracheophyta</taxon>
        <taxon>Spermatophyta</taxon>
        <taxon>Magnoliopsida</taxon>
        <taxon>eudicotyledons</taxon>
        <taxon>Gunneridae</taxon>
        <taxon>Pentapetalae</taxon>
        <taxon>asterids</taxon>
        <taxon>lamiids</taxon>
        <taxon>Solanales</taxon>
        <taxon>Solanaceae</taxon>
        <taxon>Solanoideae</taxon>
        <taxon>Solaneae</taxon>
        <taxon>Solanum</taxon>
        <taxon>Solanum subgen. Lycopersicon</taxon>
    </lineage>
</organism>
<dbReference type="InterPro" id="IPR005150">
    <property type="entry name" value="Cellulose_synth"/>
</dbReference>
<evidence type="ECO:0000256" key="5">
    <source>
        <dbReference type="ARBA" id="ARBA00022989"/>
    </source>
</evidence>
<dbReference type="SUPFAM" id="SSF53448">
    <property type="entry name" value="Nucleotide-diphospho-sugar transferases"/>
    <property type="match status" value="1"/>
</dbReference>
<accession>A0ABM1UWD8</accession>
<keyword evidence="3" id="KW-0808">Transferase</keyword>
<sequence>MPENLPADTELPGVDVFICTADPTKEPVLEVMNTVLSAMSLDYPSEKLSVYLSDDGGATVTLYAIKEACGFARVWVPFCRKYGVKTICPDAFFSSFGDDERLILKGNEFESEEENIKVIHDNKESKLPQLVYMSRERRPSSPHRFKAGALNALLRVSGVMSNAPYMLVLDCDMYCNDPSSAKQAMCFHLDHNITTTLSYVQFPQTFYNVSKNDIYDAQSRSAYQNKYQGMDGVGGTVCAGTGYYLKKEALYSTPINQDNMTTLFQKAQLEYKWESQLYQSGLSY</sequence>
<evidence type="ECO:0000256" key="4">
    <source>
        <dbReference type="ARBA" id="ARBA00022692"/>
    </source>
</evidence>
<gene>
    <name evidence="9" type="primary">LOC107030465</name>
</gene>
<keyword evidence="2" id="KW-0328">Glycosyltransferase</keyword>
<keyword evidence="8" id="KW-1185">Reference proteome</keyword>
<keyword evidence="6" id="KW-0472">Membrane</keyword>
<reference evidence="9" key="2">
    <citation type="submission" date="2025-08" db="UniProtKB">
        <authorList>
            <consortium name="RefSeq"/>
        </authorList>
    </citation>
    <scope>IDENTIFICATION</scope>
</reference>
<dbReference type="RefSeq" id="XP_027767806.1">
    <property type="nucleotide sequence ID" value="XM_027912005.1"/>
</dbReference>
<evidence type="ECO:0000313" key="8">
    <source>
        <dbReference type="Proteomes" id="UP000694930"/>
    </source>
</evidence>
<name>A0ABM1UWD8_SOLPN</name>
<dbReference type="InterPro" id="IPR029044">
    <property type="entry name" value="Nucleotide-diphossugar_trans"/>
</dbReference>
<protein>
    <submittedName>
        <fullName evidence="9">Cellulose synthase-like protein G3</fullName>
    </submittedName>
</protein>
<evidence type="ECO:0000256" key="3">
    <source>
        <dbReference type="ARBA" id="ARBA00022679"/>
    </source>
</evidence>